<dbReference type="InterPro" id="IPR045889">
    <property type="entry name" value="MES/HNL"/>
</dbReference>
<sequence>MQPVQRLILTLLAVLIFPLCFDPNEAANARGKHFVLVHGACHGAWCWYKVATSLRSSGHNRRTPEASTLCWSTEHVTLLRSSGHNVTTIDLAASSIDPIQASSLQLISDYFKPLRDVIESLSLHKRVILIGHSFCGMAFSHVMERYLKKIAVAMFVTALMPGPTLNATMVNTKSFSRAGSLGDSRYSYDNGPNNPPTAYTLGPMFLASRAYQLSPIQDWTLANTLMRPQRLFNDEDMTREITLSEQNYGSVRRVAVISEDDKLIDKDFMLWMIERNPPDQVLEVKGSHHMVMMSKPMRLLALLQHIANTTHY</sequence>
<dbReference type="InterPro" id="IPR000073">
    <property type="entry name" value="AB_hydrolase_1"/>
</dbReference>
<feature type="domain" description="AB hydrolase-1" evidence="2">
    <location>
        <begin position="34"/>
        <end position="299"/>
    </location>
</feature>
<evidence type="ECO:0000313" key="4">
    <source>
        <dbReference type="Proteomes" id="UP001634007"/>
    </source>
</evidence>
<dbReference type="Proteomes" id="UP001634007">
    <property type="component" value="Unassembled WGS sequence"/>
</dbReference>
<feature type="signal peptide" evidence="1">
    <location>
        <begin position="1"/>
        <end position="26"/>
    </location>
</feature>
<comment type="caution">
    <text evidence="3">The sequence shown here is derived from an EMBL/GenBank/DDBJ whole genome shotgun (WGS) entry which is preliminary data.</text>
</comment>
<evidence type="ECO:0000259" key="2">
    <source>
        <dbReference type="Pfam" id="PF12697"/>
    </source>
</evidence>
<dbReference type="Pfam" id="PF12697">
    <property type="entry name" value="Abhydrolase_6"/>
    <property type="match status" value="1"/>
</dbReference>
<dbReference type="PANTHER" id="PTHR10992">
    <property type="entry name" value="METHYLESTERASE FAMILY MEMBER"/>
    <property type="match status" value="1"/>
</dbReference>
<dbReference type="PANTHER" id="PTHR10992:SF1002">
    <property type="entry name" value="SALICYLIC ACID-BINDING PROTEIN 2-LIKE"/>
    <property type="match status" value="1"/>
</dbReference>
<organism evidence="3 4">
    <name type="scientific">Eucalyptus globulus</name>
    <name type="common">Tasmanian blue gum</name>
    <dbReference type="NCBI Taxonomy" id="34317"/>
    <lineage>
        <taxon>Eukaryota</taxon>
        <taxon>Viridiplantae</taxon>
        <taxon>Streptophyta</taxon>
        <taxon>Embryophyta</taxon>
        <taxon>Tracheophyta</taxon>
        <taxon>Spermatophyta</taxon>
        <taxon>Magnoliopsida</taxon>
        <taxon>eudicotyledons</taxon>
        <taxon>Gunneridae</taxon>
        <taxon>Pentapetalae</taxon>
        <taxon>rosids</taxon>
        <taxon>malvids</taxon>
        <taxon>Myrtales</taxon>
        <taxon>Myrtaceae</taxon>
        <taxon>Myrtoideae</taxon>
        <taxon>Eucalypteae</taxon>
        <taxon>Eucalyptus</taxon>
    </lineage>
</organism>
<reference evidence="3 4" key="1">
    <citation type="submission" date="2024-11" db="EMBL/GenBank/DDBJ databases">
        <title>Chromosome-level genome assembly of Eucalyptus globulus Labill. provides insights into its genome evolution.</title>
        <authorList>
            <person name="Li X."/>
        </authorList>
    </citation>
    <scope>NUCLEOTIDE SEQUENCE [LARGE SCALE GENOMIC DNA]</scope>
    <source>
        <strain evidence="3">CL2024</strain>
        <tissue evidence="3">Fresh tender leaves</tissue>
    </source>
</reference>
<accession>A0ABD3J8H7</accession>
<name>A0ABD3J8H7_EUCGL</name>
<feature type="chain" id="PRO_5044757849" description="AB hydrolase-1 domain-containing protein" evidence="1">
    <location>
        <begin position="27"/>
        <end position="312"/>
    </location>
</feature>
<dbReference type="SUPFAM" id="SSF53474">
    <property type="entry name" value="alpha/beta-Hydrolases"/>
    <property type="match status" value="1"/>
</dbReference>
<keyword evidence="4" id="KW-1185">Reference proteome</keyword>
<keyword evidence="1" id="KW-0732">Signal</keyword>
<proteinExistence type="predicted"/>
<evidence type="ECO:0000313" key="3">
    <source>
        <dbReference type="EMBL" id="KAL3722451.1"/>
    </source>
</evidence>
<dbReference type="InterPro" id="IPR029058">
    <property type="entry name" value="AB_hydrolase_fold"/>
</dbReference>
<gene>
    <name evidence="3" type="ORF">ACJRO7_034770</name>
</gene>
<dbReference type="EMBL" id="JBJKBG010000009">
    <property type="protein sequence ID" value="KAL3722451.1"/>
    <property type="molecule type" value="Genomic_DNA"/>
</dbReference>
<dbReference type="AlphaFoldDB" id="A0ABD3J8H7"/>
<dbReference type="Gene3D" id="3.40.50.1820">
    <property type="entry name" value="alpha/beta hydrolase"/>
    <property type="match status" value="2"/>
</dbReference>
<protein>
    <recommendedName>
        <fullName evidence="2">AB hydrolase-1 domain-containing protein</fullName>
    </recommendedName>
</protein>
<evidence type="ECO:0000256" key="1">
    <source>
        <dbReference type="SAM" id="SignalP"/>
    </source>
</evidence>